<feature type="compositionally biased region" description="Low complexity" evidence="1">
    <location>
        <begin position="51"/>
        <end position="60"/>
    </location>
</feature>
<keyword evidence="3" id="KW-1185">Reference proteome</keyword>
<feature type="region of interest" description="Disordered" evidence="1">
    <location>
        <begin position="51"/>
        <end position="71"/>
    </location>
</feature>
<dbReference type="InParanoid" id="A0A4S2N545"/>
<accession>A0A4S2N545</accession>
<protein>
    <recommendedName>
        <fullName evidence="4">RING-type domain-containing protein</fullName>
    </recommendedName>
</protein>
<evidence type="ECO:0008006" key="4">
    <source>
        <dbReference type="Google" id="ProtNLM"/>
    </source>
</evidence>
<evidence type="ECO:0000313" key="3">
    <source>
        <dbReference type="Proteomes" id="UP000298138"/>
    </source>
</evidence>
<evidence type="ECO:0000313" key="2">
    <source>
        <dbReference type="EMBL" id="TGZ84331.1"/>
    </source>
</evidence>
<proteinExistence type="predicted"/>
<reference evidence="2 3" key="1">
    <citation type="submission" date="2019-04" db="EMBL/GenBank/DDBJ databases">
        <title>Comparative genomics and transcriptomics to analyze fruiting body development in filamentous ascomycetes.</title>
        <authorList>
            <consortium name="DOE Joint Genome Institute"/>
            <person name="Lutkenhaus R."/>
            <person name="Traeger S."/>
            <person name="Breuer J."/>
            <person name="Kuo A."/>
            <person name="Lipzen A."/>
            <person name="Pangilinan J."/>
            <person name="Dilworth D."/>
            <person name="Sandor L."/>
            <person name="Poggeler S."/>
            <person name="Barry K."/>
            <person name="Grigoriev I.V."/>
            <person name="Nowrousian M."/>
        </authorList>
    </citation>
    <scope>NUCLEOTIDE SEQUENCE [LARGE SCALE GENOMIC DNA]</scope>
    <source>
        <strain evidence="2 3">CBS 389.68</strain>
    </source>
</reference>
<dbReference type="AlphaFoldDB" id="A0A4S2N545"/>
<sequence length="223" mass="24572">MPLTLKKSKSNVETLENTSVFDNSVWSTLPPLERCFNLQWSSTHTPLASSFSSSISPGASNTTWKVPKHSTRGIDNSATSISLYSSSPTQHHHHQQQRPHNFFPLINNPVSTHGTIRRGTLTKVRCSSCHVFRGIVAMGLPCRHVLCSQCLKAKISVALTIDGGIVACCGNVVSADVAKRVMGRRKGRTYEETLTGVMNQGGAKERWRWLRSLSCGMVPVRQE</sequence>
<evidence type="ECO:0000256" key="1">
    <source>
        <dbReference type="SAM" id="MobiDB-lite"/>
    </source>
</evidence>
<gene>
    <name evidence="2" type="ORF">EX30DRAFT_338864</name>
</gene>
<organism evidence="2 3">
    <name type="scientific">Ascodesmis nigricans</name>
    <dbReference type="NCBI Taxonomy" id="341454"/>
    <lineage>
        <taxon>Eukaryota</taxon>
        <taxon>Fungi</taxon>
        <taxon>Dikarya</taxon>
        <taxon>Ascomycota</taxon>
        <taxon>Pezizomycotina</taxon>
        <taxon>Pezizomycetes</taxon>
        <taxon>Pezizales</taxon>
        <taxon>Ascodesmidaceae</taxon>
        <taxon>Ascodesmis</taxon>
    </lineage>
</organism>
<dbReference type="Proteomes" id="UP000298138">
    <property type="component" value="Unassembled WGS sequence"/>
</dbReference>
<name>A0A4S2N545_9PEZI</name>
<dbReference type="EMBL" id="ML220113">
    <property type="protein sequence ID" value="TGZ84331.1"/>
    <property type="molecule type" value="Genomic_DNA"/>
</dbReference>